<comment type="caution">
    <text evidence="2">The sequence shown here is derived from an EMBL/GenBank/DDBJ whole genome shotgun (WGS) entry which is preliminary data.</text>
</comment>
<dbReference type="InterPro" id="IPR009339">
    <property type="entry name" value="DUF998"/>
</dbReference>
<dbReference type="EMBL" id="JBHTAC010000002">
    <property type="protein sequence ID" value="MFC7241383.1"/>
    <property type="molecule type" value="Genomic_DNA"/>
</dbReference>
<dbReference type="Pfam" id="PF06197">
    <property type="entry name" value="DUF998"/>
    <property type="match status" value="1"/>
</dbReference>
<dbReference type="RefSeq" id="WP_376804855.1">
    <property type="nucleotide sequence ID" value="NZ_JBHTAC010000002.1"/>
</dbReference>
<proteinExistence type="predicted"/>
<keyword evidence="3" id="KW-1185">Reference proteome</keyword>
<name>A0ABW2GPT7_9ACTN</name>
<organism evidence="2 3">
    <name type="scientific">Catellatospora aurea</name>
    <dbReference type="NCBI Taxonomy" id="1337874"/>
    <lineage>
        <taxon>Bacteria</taxon>
        <taxon>Bacillati</taxon>
        <taxon>Actinomycetota</taxon>
        <taxon>Actinomycetes</taxon>
        <taxon>Micromonosporales</taxon>
        <taxon>Micromonosporaceae</taxon>
        <taxon>Catellatospora</taxon>
    </lineage>
</organism>
<reference evidence="3" key="1">
    <citation type="journal article" date="2019" name="Int. J. Syst. Evol. Microbiol.">
        <title>The Global Catalogue of Microorganisms (GCM) 10K type strain sequencing project: providing services to taxonomists for standard genome sequencing and annotation.</title>
        <authorList>
            <consortium name="The Broad Institute Genomics Platform"/>
            <consortium name="The Broad Institute Genome Sequencing Center for Infectious Disease"/>
            <person name="Wu L."/>
            <person name="Ma J."/>
        </authorList>
    </citation>
    <scope>NUCLEOTIDE SEQUENCE [LARGE SCALE GENOMIC DNA]</scope>
    <source>
        <strain evidence="3">CGMCC 1.9106</strain>
    </source>
</reference>
<feature type="transmembrane region" description="Helical" evidence="1">
    <location>
        <begin position="194"/>
        <end position="211"/>
    </location>
</feature>
<protein>
    <submittedName>
        <fullName evidence="2">DUF998 domain-containing protein</fullName>
    </submittedName>
</protein>
<keyword evidence="1" id="KW-1133">Transmembrane helix</keyword>
<sequence length="232" mass="24869">MPSASLGRTFAAAGFAAVVAGVLAVSALHVLPPTAAISPIRRTISEYAYYETGWVFNLGVLILAAGSLAVFVALAYAKLIRPASFASLGLLLWSAGLAAVVYFPKHDWSVGPSLHGHIHRMASLVAFLSLPLGALLVTVMWRRERRWRRSVWLTAIPALAALAFFSVIIGAYLLTPYTGMPWWDVIPLGFVERGLATFEVLTVLALGRWAWRASSTPEAAASSADRGPEALP</sequence>
<evidence type="ECO:0000256" key="1">
    <source>
        <dbReference type="SAM" id="Phobius"/>
    </source>
</evidence>
<evidence type="ECO:0000313" key="2">
    <source>
        <dbReference type="EMBL" id="MFC7241383.1"/>
    </source>
</evidence>
<feature type="transmembrane region" description="Helical" evidence="1">
    <location>
        <begin position="83"/>
        <end position="103"/>
    </location>
</feature>
<feature type="transmembrane region" description="Helical" evidence="1">
    <location>
        <begin position="52"/>
        <end position="76"/>
    </location>
</feature>
<feature type="transmembrane region" description="Helical" evidence="1">
    <location>
        <begin position="118"/>
        <end position="139"/>
    </location>
</feature>
<gene>
    <name evidence="2" type="ORF">ACFQO7_02705</name>
</gene>
<feature type="transmembrane region" description="Helical" evidence="1">
    <location>
        <begin position="151"/>
        <end position="174"/>
    </location>
</feature>
<accession>A0ABW2GPT7</accession>
<evidence type="ECO:0000313" key="3">
    <source>
        <dbReference type="Proteomes" id="UP001596392"/>
    </source>
</evidence>
<keyword evidence="1" id="KW-0812">Transmembrane</keyword>
<keyword evidence="1" id="KW-0472">Membrane</keyword>
<dbReference type="Proteomes" id="UP001596392">
    <property type="component" value="Unassembled WGS sequence"/>
</dbReference>